<reference evidence="4" key="1">
    <citation type="submission" date="2022-11" db="UniProtKB">
        <authorList>
            <consortium name="WormBaseParasite"/>
        </authorList>
    </citation>
    <scope>IDENTIFICATION</scope>
</reference>
<evidence type="ECO:0000313" key="3">
    <source>
        <dbReference type="Proteomes" id="UP000887565"/>
    </source>
</evidence>
<organism evidence="3 4">
    <name type="scientific">Romanomermis culicivorax</name>
    <name type="common">Nematode worm</name>
    <dbReference type="NCBI Taxonomy" id="13658"/>
    <lineage>
        <taxon>Eukaryota</taxon>
        <taxon>Metazoa</taxon>
        <taxon>Ecdysozoa</taxon>
        <taxon>Nematoda</taxon>
        <taxon>Enoplea</taxon>
        <taxon>Dorylaimia</taxon>
        <taxon>Mermithida</taxon>
        <taxon>Mermithoidea</taxon>
        <taxon>Mermithidae</taxon>
        <taxon>Romanomermis</taxon>
    </lineage>
</organism>
<dbReference type="Proteomes" id="UP000887565">
    <property type="component" value="Unplaced"/>
</dbReference>
<name>A0A915JXD0_ROMCU</name>
<evidence type="ECO:0000256" key="1">
    <source>
        <dbReference type="ARBA" id="ARBA00010112"/>
    </source>
</evidence>
<keyword evidence="2" id="KW-0732">Signal</keyword>
<accession>A0A915JXD0</accession>
<dbReference type="WBParaSite" id="nRc.2.0.1.t30743-RA">
    <property type="protein sequence ID" value="nRc.2.0.1.t30743-RA"/>
    <property type="gene ID" value="nRc.2.0.1.g30743"/>
</dbReference>
<comment type="similarity">
    <text evidence="1">Belongs to the nematode transthyretin-like family.</text>
</comment>
<dbReference type="Pfam" id="PF01060">
    <property type="entry name" value="TTR-52"/>
    <property type="match status" value="1"/>
</dbReference>
<sequence>MISTLTTLFLALIYMSNESLAKQRVIAIGQVICNGKPYDGAIVKLYDKDVLIDSLMARNQTLKDGSFYLDGTATDILSKIDPTLYIYHKCNKGSLSCKREWIFSIPKDYVYDEKDKKIQPVDVGRWELAVTPKSETFKCLPAKKMVAA</sequence>
<dbReference type="AlphaFoldDB" id="A0A915JXD0"/>
<protein>
    <submittedName>
        <fullName evidence="4">Uncharacterized protein</fullName>
    </submittedName>
</protein>
<evidence type="ECO:0000256" key="2">
    <source>
        <dbReference type="SAM" id="SignalP"/>
    </source>
</evidence>
<feature type="signal peptide" evidence="2">
    <location>
        <begin position="1"/>
        <end position="21"/>
    </location>
</feature>
<evidence type="ECO:0000313" key="4">
    <source>
        <dbReference type="WBParaSite" id="nRc.2.0.1.t30743-RA"/>
    </source>
</evidence>
<dbReference type="InterPro" id="IPR038479">
    <property type="entry name" value="Transthyretin-like_sf"/>
</dbReference>
<keyword evidence="3" id="KW-1185">Reference proteome</keyword>
<proteinExistence type="inferred from homology"/>
<dbReference type="PANTHER" id="PTHR21700">
    <property type="entry name" value="TRANSTHYRETIN-LIKE FAMILY PROTEIN-RELATED"/>
    <property type="match status" value="1"/>
</dbReference>
<dbReference type="GO" id="GO:0009986">
    <property type="term" value="C:cell surface"/>
    <property type="evidence" value="ECO:0007669"/>
    <property type="project" value="InterPro"/>
</dbReference>
<dbReference type="Gene3D" id="2.60.40.3330">
    <property type="match status" value="1"/>
</dbReference>
<dbReference type="InterPro" id="IPR001534">
    <property type="entry name" value="Transthyretin-like"/>
</dbReference>
<feature type="chain" id="PRO_5037564121" evidence="2">
    <location>
        <begin position="22"/>
        <end position="148"/>
    </location>
</feature>